<feature type="transmembrane region" description="Helical" evidence="1">
    <location>
        <begin position="358"/>
        <end position="380"/>
    </location>
</feature>
<dbReference type="Proteomes" id="UP000226420">
    <property type="component" value="Unassembled WGS sequence"/>
</dbReference>
<keyword evidence="1" id="KW-0812">Transmembrane</keyword>
<name>A0AAJ4WAN8_9GAMM</name>
<dbReference type="AlphaFoldDB" id="A0AAJ4WAN8"/>
<organism evidence="2 3">
    <name type="scientific">Pragia fontium DSM 5563 = ATCC 49100</name>
    <dbReference type="NCBI Taxonomy" id="1122977"/>
    <lineage>
        <taxon>Bacteria</taxon>
        <taxon>Pseudomonadati</taxon>
        <taxon>Pseudomonadota</taxon>
        <taxon>Gammaproteobacteria</taxon>
        <taxon>Enterobacterales</taxon>
        <taxon>Budviciaceae</taxon>
        <taxon>Pragia</taxon>
    </lineage>
</organism>
<feature type="transmembrane region" description="Helical" evidence="1">
    <location>
        <begin position="332"/>
        <end position="352"/>
    </location>
</feature>
<dbReference type="InterPro" id="IPR016024">
    <property type="entry name" value="ARM-type_fold"/>
</dbReference>
<reference evidence="2 3" key="1">
    <citation type="submission" date="2016-10" db="EMBL/GenBank/DDBJ databases">
        <authorList>
            <person name="Varghese N."/>
            <person name="Submissions S."/>
        </authorList>
    </citation>
    <scope>NUCLEOTIDE SEQUENCE [LARGE SCALE GENOMIC DNA]</scope>
    <source>
        <strain evidence="2 3">DSM 5563</strain>
    </source>
</reference>
<sequence>MSAVGQLSDLSSGMDKLNAALLKLSGVLEVQQQAVLKKFNQSHSRMTKDIVNNIESSASKINQLFSGVDKSQSNVFKNITAQSSHTTSIFTRLENGVIGFSSRLTEIAKLSGLEGIEKQAVLLSEKLNLLVQYISKFAAIKQQFDELRNHFGQFIDFVSEKKNELMTSFKGVRTSFISLLAVFSQNMADKVDGAFSQAIVSSKQFFSQLAEKCQQSFPLLSKIPAGLSQGMSKLSSGMDKAFSGIKKGGLTIFSTFSKLKGVFSHAFNILGDMSKIPGMEGLAEKYEKVQKKISEVTDKVFQELLAAFLPILLDICEQLLKFLKENKESVDQFIAALGSVFSFLANILTMVVKAISSVINGTAGFNEILITAIATVILFAKYLRLAFISNPIGLIIAALIGLYALFQDFCNYLDGGESSLAGFWEPLVKGFNAVKQFVMGLFDFFKNLIVGYFSLIWRIVSNPLQAFKDFIAFIQDACADIPDIISDAFETAWDWVLSGIDAVIGWIKDKFSAVTSIFSAIGSFFGFGSDDDISATVDKTLKTVSEVPKAVDSARTRASHQIRSAKDRDIAVNNHSEQTVHMNITSDNPHLVAEIIDKKLKQRDVSTYEDNRAQLKV</sequence>
<proteinExistence type="predicted"/>
<accession>A0AAJ4WAN8</accession>
<keyword evidence="1" id="KW-1133">Transmembrane helix</keyword>
<dbReference type="RefSeq" id="WP_074822481.1">
    <property type="nucleotide sequence ID" value="NZ_FOLW01000005.1"/>
</dbReference>
<dbReference type="EMBL" id="FOLW01000005">
    <property type="protein sequence ID" value="SFC86194.1"/>
    <property type="molecule type" value="Genomic_DNA"/>
</dbReference>
<evidence type="ECO:0000313" key="2">
    <source>
        <dbReference type="EMBL" id="SFC86194.1"/>
    </source>
</evidence>
<dbReference type="SUPFAM" id="SSF48371">
    <property type="entry name" value="ARM repeat"/>
    <property type="match status" value="1"/>
</dbReference>
<gene>
    <name evidence="2" type="ORF">SAMN02745723_10518</name>
</gene>
<feature type="transmembrane region" description="Helical" evidence="1">
    <location>
        <begin position="387"/>
        <end position="406"/>
    </location>
</feature>
<protein>
    <submittedName>
        <fullName evidence="2">Phage-related protein</fullName>
    </submittedName>
</protein>
<feature type="transmembrane region" description="Helical" evidence="1">
    <location>
        <begin position="437"/>
        <end position="460"/>
    </location>
</feature>
<keyword evidence="1" id="KW-0472">Membrane</keyword>
<evidence type="ECO:0000256" key="1">
    <source>
        <dbReference type="SAM" id="Phobius"/>
    </source>
</evidence>
<evidence type="ECO:0000313" key="3">
    <source>
        <dbReference type="Proteomes" id="UP000226420"/>
    </source>
</evidence>
<comment type="caution">
    <text evidence="2">The sequence shown here is derived from an EMBL/GenBank/DDBJ whole genome shotgun (WGS) entry which is preliminary data.</text>
</comment>